<feature type="domain" description="Heterokaryon incompatibility" evidence="1">
    <location>
        <begin position="34"/>
        <end position="204"/>
    </location>
</feature>
<accession>A0A1M2VWZ9</accession>
<dbReference type="OMA" id="YEERRIP"/>
<evidence type="ECO:0000313" key="2">
    <source>
        <dbReference type="EMBL" id="OJT12137.1"/>
    </source>
</evidence>
<keyword evidence="3" id="KW-1185">Reference proteome</keyword>
<dbReference type="InterPro" id="IPR010730">
    <property type="entry name" value="HET"/>
</dbReference>
<comment type="caution">
    <text evidence="2">The sequence shown here is derived from an EMBL/GenBank/DDBJ whole genome shotgun (WGS) entry which is preliminary data.</text>
</comment>
<protein>
    <recommendedName>
        <fullName evidence="1">Heterokaryon incompatibility domain-containing protein</fullName>
    </recommendedName>
</protein>
<dbReference type="PANTHER" id="PTHR33112:SF16">
    <property type="entry name" value="HETEROKARYON INCOMPATIBILITY DOMAIN-CONTAINING PROTEIN"/>
    <property type="match status" value="1"/>
</dbReference>
<dbReference type="PANTHER" id="PTHR33112">
    <property type="entry name" value="DOMAIN PROTEIN, PUTATIVE-RELATED"/>
    <property type="match status" value="1"/>
</dbReference>
<organism evidence="2 3">
    <name type="scientific">Trametes pubescens</name>
    <name type="common">White-rot fungus</name>
    <dbReference type="NCBI Taxonomy" id="154538"/>
    <lineage>
        <taxon>Eukaryota</taxon>
        <taxon>Fungi</taxon>
        <taxon>Dikarya</taxon>
        <taxon>Basidiomycota</taxon>
        <taxon>Agaricomycotina</taxon>
        <taxon>Agaricomycetes</taxon>
        <taxon>Polyporales</taxon>
        <taxon>Polyporaceae</taxon>
        <taxon>Trametes</taxon>
    </lineage>
</organism>
<dbReference type="STRING" id="154538.A0A1M2VWZ9"/>
<dbReference type="EMBL" id="MNAD01000519">
    <property type="protein sequence ID" value="OJT12137.1"/>
    <property type="molecule type" value="Genomic_DNA"/>
</dbReference>
<evidence type="ECO:0000259" key="1">
    <source>
        <dbReference type="Pfam" id="PF06985"/>
    </source>
</evidence>
<name>A0A1M2VWZ9_TRAPU</name>
<evidence type="ECO:0000313" key="3">
    <source>
        <dbReference type="Proteomes" id="UP000184267"/>
    </source>
</evidence>
<sequence>MTPPHPILSYEAASWIADLARPRLVPTTGEHGEYLALSYVWGGDQTHKTTTTIISTYEQGIAPSLLPATIRDAIYVTHMLGFRWLWVDSLCIIQDSDAEKRHEIGRMHHIYRYAHLTIIAASAESVCEGFLQDRPPPSQMAFSDYKAGGEIIIPFICPPTSMRDPDRPLQVGTVYITPAYSSQSRWPSTADLGRMGKRAWCMQEYLMSPRSLVFHSQTLYFRCLTATRSVGESFCSTYEERRIPNALFRRDPPVAAPGSKEWIEVYRAWTWIVEDYSSRTASVESDKLVACAAVAGQFHAVLGSEYLAGLWRSDKLLADLLWDIQRGKQEHRHIRPAAYRAPSWSWAAVEGAVRWNFPAWEDDGVVALAEIVECCVTLEDAALPFGQVTGGALVLRGTLIPCRGMRDPRYSEDPEEYQIALTSLEQARRLKWGLDGGEEEVGSMELEHFANATIDCEADEEIGRMWAAPLLREQEWIRGIVLALAASPNDSEPAHGKIRCRRIGTFVSTSLRLLHDTGLEHPLWDPLIRAIKLKCEEFPLVDIVIV</sequence>
<gene>
    <name evidence="2" type="ORF">TRAPUB_11314</name>
</gene>
<proteinExistence type="predicted"/>
<reference evidence="2 3" key="1">
    <citation type="submission" date="2016-10" db="EMBL/GenBank/DDBJ databases">
        <title>Genome sequence of the basidiomycete white-rot fungus Trametes pubescens.</title>
        <authorList>
            <person name="Makela M.R."/>
            <person name="Granchi Z."/>
            <person name="Peng M."/>
            <person name="De Vries R.P."/>
            <person name="Grigoriev I."/>
            <person name="Riley R."/>
            <person name="Hilden K."/>
        </authorList>
    </citation>
    <scope>NUCLEOTIDE SEQUENCE [LARGE SCALE GENOMIC DNA]</scope>
    <source>
        <strain evidence="2 3">FBCC735</strain>
    </source>
</reference>
<dbReference type="Pfam" id="PF06985">
    <property type="entry name" value="HET"/>
    <property type="match status" value="1"/>
</dbReference>
<dbReference type="OrthoDB" id="2750820at2759"/>
<dbReference type="Proteomes" id="UP000184267">
    <property type="component" value="Unassembled WGS sequence"/>
</dbReference>
<dbReference type="AlphaFoldDB" id="A0A1M2VWZ9"/>